<feature type="domain" description="Protein kinase" evidence="7">
    <location>
        <begin position="75"/>
        <end position="151"/>
    </location>
</feature>
<evidence type="ECO:0000259" key="7">
    <source>
        <dbReference type="PROSITE" id="PS50011"/>
    </source>
</evidence>
<dbReference type="GO" id="GO:0035556">
    <property type="term" value="P:intracellular signal transduction"/>
    <property type="evidence" value="ECO:0007669"/>
    <property type="project" value="TreeGrafter"/>
</dbReference>
<evidence type="ECO:0000256" key="2">
    <source>
        <dbReference type="ARBA" id="ARBA00022679"/>
    </source>
</evidence>
<keyword evidence="9" id="KW-1185">Reference proteome</keyword>
<evidence type="ECO:0000313" key="8">
    <source>
        <dbReference type="EMBL" id="VDP93454.1"/>
    </source>
</evidence>
<protein>
    <submittedName>
        <fullName evidence="10">Protein kinase domain-containing protein</fullName>
    </submittedName>
</protein>
<dbReference type="InterPro" id="IPR000719">
    <property type="entry name" value="Prot_kinase_dom"/>
</dbReference>
<dbReference type="SUPFAM" id="SSF56112">
    <property type="entry name" value="Protein kinase-like (PK-like)"/>
    <property type="match status" value="1"/>
</dbReference>
<dbReference type="PROSITE" id="PS00107">
    <property type="entry name" value="PROTEIN_KINASE_ATP"/>
    <property type="match status" value="1"/>
</dbReference>
<keyword evidence="5 6" id="KW-0067">ATP-binding</keyword>
<dbReference type="Proteomes" id="UP000272942">
    <property type="component" value="Unassembled WGS sequence"/>
</dbReference>
<dbReference type="Pfam" id="PF00069">
    <property type="entry name" value="Pkinase"/>
    <property type="match status" value="1"/>
</dbReference>
<keyword evidence="2" id="KW-0808">Transferase</keyword>
<dbReference type="AlphaFoldDB" id="A0A183BAE6"/>
<evidence type="ECO:0000313" key="9">
    <source>
        <dbReference type="Proteomes" id="UP000272942"/>
    </source>
</evidence>
<dbReference type="PANTHER" id="PTHR24342:SF20">
    <property type="entry name" value="MYOSIN LIGHT CHAIN KINASE, SMOOTH MUSCLE"/>
    <property type="match status" value="1"/>
</dbReference>
<dbReference type="InterPro" id="IPR011009">
    <property type="entry name" value="Kinase-like_dom_sf"/>
</dbReference>
<dbReference type="GO" id="GO:0043065">
    <property type="term" value="P:positive regulation of apoptotic process"/>
    <property type="evidence" value="ECO:0007669"/>
    <property type="project" value="TreeGrafter"/>
</dbReference>
<reference evidence="10" key="1">
    <citation type="submission" date="2016-06" db="UniProtKB">
        <authorList>
            <consortium name="WormBaseParasite"/>
        </authorList>
    </citation>
    <scope>IDENTIFICATION</scope>
</reference>
<feature type="binding site" evidence="6">
    <location>
        <position position="104"/>
    </location>
    <ligand>
        <name>ATP</name>
        <dbReference type="ChEBI" id="CHEBI:30616"/>
    </ligand>
</feature>
<keyword evidence="3 6" id="KW-0547">Nucleotide-binding</keyword>
<evidence type="ECO:0000313" key="10">
    <source>
        <dbReference type="WBParaSite" id="ECPE_0001622401-mRNA-1"/>
    </source>
</evidence>
<evidence type="ECO:0000256" key="5">
    <source>
        <dbReference type="ARBA" id="ARBA00022840"/>
    </source>
</evidence>
<evidence type="ECO:0000256" key="4">
    <source>
        <dbReference type="ARBA" id="ARBA00022777"/>
    </source>
</evidence>
<evidence type="ECO:0000256" key="1">
    <source>
        <dbReference type="ARBA" id="ARBA00022527"/>
    </source>
</evidence>
<dbReference type="GO" id="GO:0005524">
    <property type="term" value="F:ATP binding"/>
    <property type="evidence" value="ECO:0007669"/>
    <property type="project" value="UniProtKB-UniRule"/>
</dbReference>
<dbReference type="GO" id="GO:0005634">
    <property type="term" value="C:nucleus"/>
    <property type="evidence" value="ECO:0007669"/>
    <property type="project" value="TreeGrafter"/>
</dbReference>
<dbReference type="PROSITE" id="PS50011">
    <property type="entry name" value="PROTEIN_KINASE_DOM"/>
    <property type="match status" value="1"/>
</dbReference>
<gene>
    <name evidence="8" type="ORF">ECPE_LOCUS16182</name>
</gene>
<dbReference type="WBParaSite" id="ECPE_0001622401-mRNA-1">
    <property type="protein sequence ID" value="ECPE_0001622401-mRNA-1"/>
    <property type="gene ID" value="ECPE_0001622401"/>
</dbReference>
<evidence type="ECO:0000256" key="6">
    <source>
        <dbReference type="PROSITE-ProRule" id="PRU10141"/>
    </source>
</evidence>
<evidence type="ECO:0000256" key="3">
    <source>
        <dbReference type="ARBA" id="ARBA00022741"/>
    </source>
</evidence>
<keyword evidence="1" id="KW-0723">Serine/threonine-protein kinase</keyword>
<dbReference type="OrthoDB" id="10260894at2759"/>
<reference evidence="8 9" key="2">
    <citation type="submission" date="2018-11" db="EMBL/GenBank/DDBJ databases">
        <authorList>
            <consortium name="Pathogen Informatics"/>
        </authorList>
    </citation>
    <scope>NUCLEOTIDE SEQUENCE [LARGE SCALE GENOMIC DNA]</scope>
    <source>
        <strain evidence="8 9">Egypt</strain>
    </source>
</reference>
<organism evidence="10">
    <name type="scientific">Echinostoma caproni</name>
    <dbReference type="NCBI Taxonomy" id="27848"/>
    <lineage>
        <taxon>Eukaryota</taxon>
        <taxon>Metazoa</taxon>
        <taxon>Spiralia</taxon>
        <taxon>Lophotrochozoa</taxon>
        <taxon>Platyhelminthes</taxon>
        <taxon>Trematoda</taxon>
        <taxon>Digenea</taxon>
        <taxon>Plagiorchiida</taxon>
        <taxon>Echinostomata</taxon>
        <taxon>Echinostomatoidea</taxon>
        <taxon>Echinostomatidae</taxon>
        <taxon>Echinostoma</taxon>
    </lineage>
</organism>
<dbReference type="PANTHER" id="PTHR24342">
    <property type="entry name" value="SERINE/THREONINE-PROTEIN KINASE 17"/>
    <property type="match status" value="1"/>
</dbReference>
<dbReference type="EMBL" id="UZAN01063284">
    <property type="protein sequence ID" value="VDP93454.1"/>
    <property type="molecule type" value="Genomic_DNA"/>
</dbReference>
<dbReference type="Gene3D" id="3.30.200.20">
    <property type="entry name" value="Phosphorylase Kinase, domain 1"/>
    <property type="match status" value="1"/>
</dbReference>
<name>A0A183BAE6_9TREM</name>
<dbReference type="GO" id="GO:0004674">
    <property type="term" value="F:protein serine/threonine kinase activity"/>
    <property type="evidence" value="ECO:0007669"/>
    <property type="project" value="UniProtKB-KW"/>
</dbReference>
<sequence>MRRRLKDPGSKDSRDKMKEMIRWVVDMHRDAESEFDLSFTVDQWGFRRDWDEDTDPNLLKKNVVLKEDRRLSSDFIVGEYLGSGKFGEVKRCEEKQTGGQFAAKFVPIASEEDWQSVQNEIAIMNRLRHPRLIQLYDAYSRKSEVILVLEL</sequence>
<keyword evidence="4" id="KW-0418">Kinase</keyword>
<dbReference type="InterPro" id="IPR017441">
    <property type="entry name" value="Protein_kinase_ATP_BS"/>
</dbReference>
<proteinExistence type="predicted"/>
<accession>A0A183BAE6</accession>